<name>A0A9Q8SYJ4_9PEZI</name>
<feature type="compositionally biased region" description="Polar residues" evidence="1">
    <location>
        <begin position="54"/>
        <end position="67"/>
    </location>
</feature>
<evidence type="ECO:0000256" key="1">
    <source>
        <dbReference type="SAM" id="MobiDB-lite"/>
    </source>
</evidence>
<organism evidence="3 4">
    <name type="scientific">Colletotrichum lupini</name>
    <dbReference type="NCBI Taxonomy" id="145971"/>
    <lineage>
        <taxon>Eukaryota</taxon>
        <taxon>Fungi</taxon>
        <taxon>Dikarya</taxon>
        <taxon>Ascomycota</taxon>
        <taxon>Pezizomycotina</taxon>
        <taxon>Sordariomycetes</taxon>
        <taxon>Hypocreomycetidae</taxon>
        <taxon>Glomerellales</taxon>
        <taxon>Glomerellaceae</taxon>
        <taxon>Colletotrichum</taxon>
        <taxon>Colletotrichum acutatum species complex</taxon>
    </lineage>
</organism>
<keyword evidence="2" id="KW-0472">Membrane</keyword>
<evidence type="ECO:0000313" key="4">
    <source>
        <dbReference type="Proteomes" id="UP000830671"/>
    </source>
</evidence>
<evidence type="ECO:0000256" key="2">
    <source>
        <dbReference type="SAM" id="Phobius"/>
    </source>
</evidence>
<dbReference type="AlphaFoldDB" id="A0A9Q8SYJ4"/>
<keyword evidence="2" id="KW-1133">Transmembrane helix</keyword>
<reference evidence="3" key="1">
    <citation type="journal article" date="2021" name="Mol. Plant Microbe Interact.">
        <title>Complete Genome Sequence of the Plant-Pathogenic Fungus Colletotrichum lupini.</title>
        <authorList>
            <person name="Baroncelli R."/>
            <person name="Pensec F."/>
            <person name="Da Lio D."/>
            <person name="Boufleur T."/>
            <person name="Vicente I."/>
            <person name="Sarrocco S."/>
            <person name="Picot A."/>
            <person name="Baraldi E."/>
            <person name="Sukno S."/>
            <person name="Thon M."/>
            <person name="Le Floch G."/>
        </authorList>
    </citation>
    <scope>NUCLEOTIDE SEQUENCE</scope>
    <source>
        <strain evidence="3">IMI 504893</strain>
    </source>
</reference>
<protein>
    <submittedName>
        <fullName evidence="3">Uncharacterized protein</fullName>
    </submittedName>
</protein>
<dbReference type="RefSeq" id="XP_049147521.1">
    <property type="nucleotide sequence ID" value="XM_049290376.1"/>
</dbReference>
<evidence type="ECO:0000313" key="3">
    <source>
        <dbReference type="EMBL" id="UQC85909.1"/>
    </source>
</evidence>
<dbReference type="Proteomes" id="UP000830671">
    <property type="component" value="Chromosome 5"/>
</dbReference>
<accession>A0A9Q8SYJ4</accession>
<keyword evidence="2" id="KW-0812">Transmembrane</keyword>
<feature type="region of interest" description="Disordered" evidence="1">
    <location>
        <begin position="49"/>
        <end position="80"/>
    </location>
</feature>
<dbReference type="KEGG" id="clup:CLUP02_11408"/>
<keyword evidence="4" id="KW-1185">Reference proteome</keyword>
<gene>
    <name evidence="3" type="ORF">CLUP02_11408</name>
</gene>
<dbReference type="GeneID" id="73345386"/>
<proteinExistence type="predicted"/>
<sequence length="544" mass="59763">MARWMHMYLNLGTLPHFSEVTTNLSRPAGADLRVVPYPTAVGCEWESAVGANGDPTTSNPEQEQQKSLWDVPPKSSEPGKKCQDREVYSAVLHNCASLFLFLFLCSLTGHLARTLHNRPCTWSLCLAFTLHQSSYSSLRQTIAILRYAEYQGSNLISSIPQTPLTADQEPPGSQPGLPFAVSCGIHPPIHPHFLFPGPVQSIHHDALATSTDIIQVRDTTGIGASPLGPERWMPTKLQTAESRQPPVTSDRLLLTLSNLNPNHCLTLSSPSMDAYSLQRWPLETFLQALIYPHIWATLRVFGSCSDTSPLRADGPGTDPTARWRLFLHWPLFLAPMFGQGLSPNPSVASKDRDTNILGHYCSFTYHPAGSCLPVDTTPDEAIQIKPLYAFFPPPSCRLGQSPVIWWLSGSPKEPRAIVLRTALLTNSRGKCPESLPLVETVVRQSDEIGQQPRTWPSIDADHGVAYGGKWPVLDAPSDLAPCLCISAEPQHMFNPSLPCLHPTLEVPSHEASTFLTGDGRRPAKLETRFSRQNQFLGSGNMAPA</sequence>
<dbReference type="EMBL" id="CP019477">
    <property type="protein sequence ID" value="UQC85909.1"/>
    <property type="molecule type" value="Genomic_DNA"/>
</dbReference>
<feature type="transmembrane region" description="Helical" evidence="2">
    <location>
        <begin position="90"/>
        <end position="112"/>
    </location>
</feature>